<dbReference type="Gene3D" id="3.40.190.290">
    <property type="match status" value="1"/>
</dbReference>
<dbReference type="eggNOG" id="COG0583">
    <property type="taxonomic scope" value="Bacteria"/>
</dbReference>
<gene>
    <name evidence="6" type="ordered locus">Ethha_1115</name>
</gene>
<comment type="similarity">
    <text evidence="1">Belongs to the LysR transcriptional regulatory family.</text>
</comment>
<dbReference type="SUPFAM" id="SSF53850">
    <property type="entry name" value="Periplasmic binding protein-like II"/>
    <property type="match status" value="1"/>
</dbReference>
<evidence type="ECO:0000256" key="4">
    <source>
        <dbReference type="ARBA" id="ARBA00023163"/>
    </source>
</evidence>
<dbReference type="STRING" id="663278.Ethha_1115"/>
<evidence type="ECO:0000313" key="6">
    <source>
        <dbReference type="EMBL" id="ADU26667.1"/>
    </source>
</evidence>
<evidence type="ECO:0000256" key="2">
    <source>
        <dbReference type="ARBA" id="ARBA00023015"/>
    </source>
</evidence>
<evidence type="ECO:0000256" key="1">
    <source>
        <dbReference type="ARBA" id="ARBA00009437"/>
    </source>
</evidence>
<evidence type="ECO:0000259" key="5">
    <source>
        <dbReference type="PROSITE" id="PS50931"/>
    </source>
</evidence>
<dbReference type="Pfam" id="PF03466">
    <property type="entry name" value="LysR_substrate"/>
    <property type="match status" value="1"/>
</dbReference>
<keyword evidence="7" id="KW-1185">Reference proteome</keyword>
<dbReference type="PRINTS" id="PR00039">
    <property type="entry name" value="HTHLYSR"/>
</dbReference>
<dbReference type="SUPFAM" id="SSF46785">
    <property type="entry name" value="Winged helix' DNA-binding domain"/>
    <property type="match status" value="1"/>
</dbReference>
<dbReference type="InterPro" id="IPR036390">
    <property type="entry name" value="WH_DNA-bd_sf"/>
</dbReference>
<dbReference type="KEGG" id="eha:Ethha_1115"/>
<dbReference type="InterPro" id="IPR005119">
    <property type="entry name" value="LysR_subst-bd"/>
</dbReference>
<dbReference type="RefSeq" id="WP_013485028.1">
    <property type="nucleotide sequence ID" value="NC_014828.1"/>
</dbReference>
<evidence type="ECO:0000256" key="3">
    <source>
        <dbReference type="ARBA" id="ARBA00023125"/>
    </source>
</evidence>
<dbReference type="PROSITE" id="PS50931">
    <property type="entry name" value="HTH_LYSR"/>
    <property type="match status" value="1"/>
</dbReference>
<dbReference type="PANTHER" id="PTHR30126">
    <property type="entry name" value="HTH-TYPE TRANSCRIPTIONAL REGULATOR"/>
    <property type="match status" value="1"/>
</dbReference>
<dbReference type="Gene3D" id="1.10.10.10">
    <property type="entry name" value="Winged helix-like DNA-binding domain superfamily/Winged helix DNA-binding domain"/>
    <property type="match status" value="1"/>
</dbReference>
<dbReference type="Proteomes" id="UP000001551">
    <property type="component" value="Chromosome"/>
</dbReference>
<dbReference type="Pfam" id="PF00126">
    <property type="entry name" value="HTH_1"/>
    <property type="match status" value="1"/>
</dbReference>
<proteinExistence type="inferred from homology"/>
<accession>E6U4N9</accession>
<keyword evidence="2" id="KW-0805">Transcription regulation</keyword>
<dbReference type="PANTHER" id="PTHR30126:SF64">
    <property type="entry name" value="HTH-TYPE TRANSCRIPTIONAL REGULATOR CITR"/>
    <property type="match status" value="1"/>
</dbReference>
<dbReference type="InterPro" id="IPR036388">
    <property type="entry name" value="WH-like_DNA-bd_sf"/>
</dbReference>
<name>E6U4N9_ETHHY</name>
<dbReference type="CDD" id="cd05466">
    <property type="entry name" value="PBP2_LTTR_substrate"/>
    <property type="match status" value="1"/>
</dbReference>
<evidence type="ECO:0000313" key="7">
    <source>
        <dbReference type="Proteomes" id="UP000001551"/>
    </source>
</evidence>
<dbReference type="HOGENOM" id="CLU_039613_6_1_9"/>
<keyword evidence="4" id="KW-0804">Transcription</keyword>
<keyword evidence="3" id="KW-0238">DNA-binding</keyword>
<dbReference type="InterPro" id="IPR000847">
    <property type="entry name" value="LysR_HTH_N"/>
</dbReference>
<reference evidence="6 7" key="1">
    <citation type="submission" date="2010-12" db="EMBL/GenBank/DDBJ databases">
        <title>Complete sequence of Ethanoligenens harbinense YUAN-3.</title>
        <authorList>
            <person name="Lucas S."/>
            <person name="Copeland A."/>
            <person name="Lapidus A."/>
            <person name="Cheng J.-F."/>
            <person name="Bruce D."/>
            <person name="Goodwin L."/>
            <person name="Pitluck S."/>
            <person name="Chertkov O."/>
            <person name="Misra M."/>
            <person name="Detter J.C."/>
            <person name="Han C."/>
            <person name="Tapia R."/>
            <person name="Land M."/>
            <person name="Hauser L."/>
            <person name="Jeffries C."/>
            <person name="Kyrpides N."/>
            <person name="Ivanova N."/>
            <person name="Mikhailova N."/>
            <person name="Wang A."/>
            <person name="Mouttaki H."/>
            <person name="He Z."/>
            <person name="Zhou J."/>
            <person name="Hemme C.L."/>
            <person name="Woyke T."/>
        </authorList>
    </citation>
    <scope>NUCLEOTIDE SEQUENCE [LARGE SCALE GENOMIC DNA]</scope>
    <source>
        <strain evidence="7">DSM 18485 / JCM 12961 / CGMCC 1.5033 / YUAN-3</strain>
    </source>
</reference>
<feature type="domain" description="HTH lysR-type" evidence="5">
    <location>
        <begin position="1"/>
        <end position="59"/>
    </location>
</feature>
<dbReference type="AlphaFoldDB" id="E6U4N9"/>
<sequence length="295" mass="33364">MTDLNLYRVFYDVARTGSLSKAAEALYISQPALSKSIAKLEKRLDIVLFDRTPHGMSLTHEGNVLFTYVEKALDWIDTGEGMLEKLKHHDEGSIRIGVSTTLCKHYLLPKLDLFKKTYPNYKIQIINKTTLETLQLLQKGFVDICLVSEPPKDETYDFIKITSIHDVFVANQIYLNQIQYSPGNGVFPSGSFMLLESDNISRQYIEQYFGQHHIQVTPDIQSGDMDVLISLAEIGMGIACVIKEFVSVQLTDGRLLEIKVDPDIPKRNIGIVHLKNIRSSLAAQTFTDYIRDTCA</sequence>
<protein>
    <submittedName>
        <fullName evidence="6">Transcriptional regulator, LysR family</fullName>
    </submittedName>
</protein>
<dbReference type="FunFam" id="1.10.10.10:FF:000001">
    <property type="entry name" value="LysR family transcriptional regulator"/>
    <property type="match status" value="1"/>
</dbReference>
<dbReference type="GO" id="GO:0003700">
    <property type="term" value="F:DNA-binding transcription factor activity"/>
    <property type="evidence" value="ECO:0007669"/>
    <property type="project" value="InterPro"/>
</dbReference>
<dbReference type="GO" id="GO:0000976">
    <property type="term" value="F:transcription cis-regulatory region binding"/>
    <property type="evidence" value="ECO:0007669"/>
    <property type="project" value="TreeGrafter"/>
</dbReference>
<organism evidence="6 7">
    <name type="scientific">Ethanoligenens harbinense (strain DSM 18485 / JCM 12961 / CGMCC 1.5033 / YUAN-3)</name>
    <dbReference type="NCBI Taxonomy" id="663278"/>
    <lineage>
        <taxon>Bacteria</taxon>
        <taxon>Bacillati</taxon>
        <taxon>Bacillota</taxon>
        <taxon>Clostridia</taxon>
        <taxon>Eubacteriales</taxon>
        <taxon>Oscillospiraceae</taxon>
        <taxon>Ethanoligenens</taxon>
    </lineage>
</organism>
<dbReference type="EMBL" id="CP002400">
    <property type="protein sequence ID" value="ADU26667.1"/>
    <property type="molecule type" value="Genomic_DNA"/>
</dbReference>